<name>A0A915K9K1_ROMCU</name>
<evidence type="ECO:0000313" key="1">
    <source>
        <dbReference type="Proteomes" id="UP000887565"/>
    </source>
</evidence>
<keyword evidence="1" id="KW-1185">Reference proteome</keyword>
<accession>A0A915K9K1</accession>
<evidence type="ECO:0000313" key="2">
    <source>
        <dbReference type="WBParaSite" id="nRc.2.0.1.t34578-RA"/>
    </source>
</evidence>
<dbReference type="WBParaSite" id="nRc.2.0.1.t34578-RA">
    <property type="protein sequence ID" value="nRc.2.0.1.t34578-RA"/>
    <property type="gene ID" value="nRc.2.0.1.g34578"/>
</dbReference>
<sequence length="65" mass="7286">MKESTPRTVARSIICLMAGIKASHPSTPNRFSDGYFLAMKSSNLTKSDCGSNLNEHEDVFMRNYE</sequence>
<organism evidence="1 2">
    <name type="scientific">Romanomermis culicivorax</name>
    <name type="common">Nematode worm</name>
    <dbReference type="NCBI Taxonomy" id="13658"/>
    <lineage>
        <taxon>Eukaryota</taxon>
        <taxon>Metazoa</taxon>
        <taxon>Ecdysozoa</taxon>
        <taxon>Nematoda</taxon>
        <taxon>Enoplea</taxon>
        <taxon>Dorylaimia</taxon>
        <taxon>Mermithida</taxon>
        <taxon>Mermithoidea</taxon>
        <taxon>Mermithidae</taxon>
        <taxon>Romanomermis</taxon>
    </lineage>
</organism>
<dbReference type="AlphaFoldDB" id="A0A915K9K1"/>
<dbReference type="Proteomes" id="UP000887565">
    <property type="component" value="Unplaced"/>
</dbReference>
<reference evidence="2" key="1">
    <citation type="submission" date="2022-11" db="UniProtKB">
        <authorList>
            <consortium name="WormBaseParasite"/>
        </authorList>
    </citation>
    <scope>IDENTIFICATION</scope>
</reference>
<protein>
    <submittedName>
        <fullName evidence="2">Uncharacterized protein</fullName>
    </submittedName>
</protein>
<proteinExistence type="predicted"/>